<name>A0ACC3TEG0_9ASCO</name>
<dbReference type="Proteomes" id="UP001489719">
    <property type="component" value="Unassembled WGS sequence"/>
</dbReference>
<proteinExistence type="predicted"/>
<evidence type="ECO:0000313" key="2">
    <source>
        <dbReference type="Proteomes" id="UP001489719"/>
    </source>
</evidence>
<accession>A0ACC3TEG0</accession>
<reference evidence="2" key="1">
    <citation type="journal article" date="2024" name="Front. Bioeng. Biotechnol.">
        <title>Genome-scale model development and genomic sequencing of the oleaginous clade Lipomyces.</title>
        <authorList>
            <person name="Czajka J.J."/>
            <person name="Han Y."/>
            <person name="Kim J."/>
            <person name="Mondo S.J."/>
            <person name="Hofstad B.A."/>
            <person name="Robles A."/>
            <person name="Haridas S."/>
            <person name="Riley R."/>
            <person name="LaButti K."/>
            <person name="Pangilinan J."/>
            <person name="Andreopoulos W."/>
            <person name="Lipzen A."/>
            <person name="Yan J."/>
            <person name="Wang M."/>
            <person name="Ng V."/>
            <person name="Grigoriev I.V."/>
            <person name="Spatafora J.W."/>
            <person name="Magnuson J.K."/>
            <person name="Baker S.E."/>
            <person name="Pomraning K.R."/>
        </authorList>
    </citation>
    <scope>NUCLEOTIDE SEQUENCE [LARGE SCALE GENOMIC DNA]</scope>
    <source>
        <strain evidence="2">CBS 10300</strain>
    </source>
</reference>
<comment type="caution">
    <text evidence="1">The sequence shown here is derived from an EMBL/GenBank/DDBJ whole genome shotgun (WGS) entry which is preliminary data.</text>
</comment>
<protein>
    <submittedName>
        <fullName evidence="1">Uncharacterized protein</fullName>
    </submittedName>
</protein>
<organism evidence="1 2">
    <name type="scientific">Lipomyces orientalis</name>
    <dbReference type="NCBI Taxonomy" id="1233043"/>
    <lineage>
        <taxon>Eukaryota</taxon>
        <taxon>Fungi</taxon>
        <taxon>Dikarya</taxon>
        <taxon>Ascomycota</taxon>
        <taxon>Saccharomycotina</taxon>
        <taxon>Lipomycetes</taxon>
        <taxon>Lipomycetales</taxon>
        <taxon>Lipomycetaceae</taxon>
        <taxon>Lipomyces</taxon>
    </lineage>
</organism>
<evidence type="ECO:0000313" key="1">
    <source>
        <dbReference type="EMBL" id="KAK9319559.1"/>
    </source>
</evidence>
<keyword evidence="2" id="KW-1185">Reference proteome</keyword>
<gene>
    <name evidence="1" type="ORF">V1517DRAFT_332153</name>
</gene>
<dbReference type="EMBL" id="MU970178">
    <property type="protein sequence ID" value="KAK9319559.1"/>
    <property type="molecule type" value="Genomic_DNA"/>
</dbReference>
<sequence>MFPLHDDYLYNTLIMTDLTGTPLADSLADSVDGLCPINVGHYPSLPSDVPMVAGGPSSIFVSPMQQPHSTHLRPHSYSEPCHLSRRGLGIVGAESDYSEVSDEESGQTAYMSYSDYEQDLSVHLELPTTTSQLRRSHSMYVAPAGQRMLSPATVSPTLSHMSFDGQETVAPLSESSPSFNLADSEQVEPLGWHVSVPHQQMLVPPAQPSMIPQHQASPHFQSGIMEYSLVNAHQHAFSAPAGPESPIMHMVFGDQQPESFPEAQSSITATHPSSPTVMILSPPPYPPQQYSSLLASPPATSVNVNRAPATPSKENQNIDRNGRRRRVYTKTQFTCSHCPRKFSITDIEVYCRHVVENNIQREFKCPERTCPWHTIGFQRKLEKDRHYTRKHGVPQYECRFWAGPGKEMFQGAGVCTTRWHADAGNRTRHERSIHGYYIATQRGRVSSLDEIEMVKVDKNVKR</sequence>